<accession>A0A379DJ39</accession>
<feature type="transmembrane region" description="Helical" evidence="7">
    <location>
        <begin position="282"/>
        <end position="312"/>
    </location>
</feature>
<comment type="subcellular location">
    <subcellularLocation>
        <location evidence="1">Cell membrane</location>
        <topology evidence="1">Multi-pass membrane protein</topology>
    </subcellularLocation>
</comment>
<evidence type="ECO:0000256" key="3">
    <source>
        <dbReference type="ARBA" id="ARBA00022692"/>
    </source>
</evidence>
<dbReference type="PANTHER" id="PTHR30572">
    <property type="entry name" value="MEMBRANE COMPONENT OF TRANSPORTER-RELATED"/>
    <property type="match status" value="1"/>
</dbReference>
<feature type="transmembrane region" description="Helical" evidence="7">
    <location>
        <begin position="333"/>
        <end position="361"/>
    </location>
</feature>
<feature type="transmembrane region" description="Helical" evidence="7">
    <location>
        <begin position="25"/>
        <end position="45"/>
    </location>
</feature>
<evidence type="ECO:0000256" key="7">
    <source>
        <dbReference type="SAM" id="Phobius"/>
    </source>
</evidence>
<evidence type="ECO:0000256" key="1">
    <source>
        <dbReference type="ARBA" id="ARBA00004651"/>
    </source>
</evidence>
<evidence type="ECO:0000259" key="8">
    <source>
        <dbReference type="Pfam" id="PF02687"/>
    </source>
</evidence>
<dbReference type="InterPro" id="IPR003838">
    <property type="entry name" value="ABC3_permease_C"/>
</dbReference>
<evidence type="ECO:0000256" key="2">
    <source>
        <dbReference type="ARBA" id="ARBA00022475"/>
    </source>
</evidence>
<dbReference type="Pfam" id="PF02687">
    <property type="entry name" value="FtsX"/>
    <property type="match status" value="1"/>
</dbReference>
<dbReference type="RefSeq" id="WP_018360351.1">
    <property type="nucleotide sequence ID" value="NZ_UGTI01000001.1"/>
</dbReference>
<comment type="similarity">
    <text evidence="6">Belongs to the ABC-4 integral membrane protein family.</text>
</comment>
<dbReference type="GO" id="GO:0022857">
    <property type="term" value="F:transmembrane transporter activity"/>
    <property type="evidence" value="ECO:0007669"/>
    <property type="project" value="TreeGrafter"/>
</dbReference>
<evidence type="ECO:0000256" key="6">
    <source>
        <dbReference type="ARBA" id="ARBA00038076"/>
    </source>
</evidence>
<gene>
    <name evidence="10" type="primary">macB_5</name>
    <name evidence="10" type="ORF">NCTC13100_01516</name>
</gene>
<keyword evidence="3 7" id="KW-0812">Transmembrane</keyword>
<evidence type="ECO:0000313" key="11">
    <source>
        <dbReference type="Proteomes" id="UP000254263"/>
    </source>
</evidence>
<dbReference type="GO" id="GO:0005886">
    <property type="term" value="C:plasma membrane"/>
    <property type="evidence" value="ECO:0007669"/>
    <property type="project" value="UniProtKB-SubCell"/>
</dbReference>
<dbReference type="EMBL" id="UGTI01000001">
    <property type="protein sequence ID" value="SUB78351.1"/>
    <property type="molecule type" value="Genomic_DNA"/>
</dbReference>
<keyword evidence="10" id="KW-0378">Hydrolase</keyword>
<dbReference type="Pfam" id="PF12704">
    <property type="entry name" value="MacB_PCD"/>
    <property type="match status" value="1"/>
</dbReference>
<feature type="domain" description="MacB-like periplasmic core" evidence="9">
    <location>
        <begin position="24"/>
        <end position="251"/>
    </location>
</feature>
<keyword evidence="2" id="KW-1003">Cell membrane</keyword>
<dbReference type="InterPro" id="IPR050250">
    <property type="entry name" value="Macrolide_Exporter_MacB"/>
</dbReference>
<protein>
    <submittedName>
        <fullName evidence="10">Macrolide export ATP-binding/permease protein MacB</fullName>
        <ecNumber evidence="10">3.6.3.-</ecNumber>
    </submittedName>
</protein>
<feature type="domain" description="ABC3 transporter permease C-terminal" evidence="8">
    <location>
        <begin position="292"/>
        <end position="412"/>
    </location>
</feature>
<keyword evidence="4 7" id="KW-1133">Transmembrane helix</keyword>
<dbReference type="InterPro" id="IPR025857">
    <property type="entry name" value="MacB_PCD"/>
</dbReference>
<organism evidence="10 11">
    <name type="scientific">Porphyromonas macacae</name>
    <dbReference type="NCBI Taxonomy" id="28115"/>
    <lineage>
        <taxon>Bacteria</taxon>
        <taxon>Pseudomonadati</taxon>
        <taxon>Bacteroidota</taxon>
        <taxon>Bacteroidia</taxon>
        <taxon>Bacteroidales</taxon>
        <taxon>Porphyromonadaceae</taxon>
        <taxon>Porphyromonas</taxon>
    </lineage>
</organism>
<evidence type="ECO:0000259" key="9">
    <source>
        <dbReference type="Pfam" id="PF12704"/>
    </source>
</evidence>
<keyword evidence="10" id="KW-0067">ATP-binding</keyword>
<dbReference type="EC" id="3.6.3.-" evidence="10"/>
<keyword evidence="10" id="KW-0547">Nucleotide-binding</keyword>
<sequence length="421" mass="46295">MIKIIDRDFRNEVWHTIRSNRRRSIATAFGVFWGILMLVVLLSLGQGIKNAIFGQLKGVGTRTVALFSNLTSKPYDGLKSGRNWDLTRGDIKEIAQKIPEVEYITAPTYAKNFREKIVYRDKSENYSVMGVGDILFKVIPVELVEGRLINDADNENMRKYCMIGLTVKKKLFGGKEDVIGETIKVGSTYYTIVGICKSISKLNVGAKPEESVYVPEVIMKQLNNAGENVDIIMYTVYDGYDIRSVREKINTIIRKNHRIAPDDKSAISEFDISEMYTLMNGILLGIIALIWLVGIGTLLSGIVGVTNILLVTVRERTREIGVRRALGAKPRDIIVQLLSEAITLSAVAGITGLVLGVLIMAGVGAITANLDDVKEIIVNPTIPFAVAIVSVVIIIGSGLLGGILPAYRAIQIKAIDAIRDE</sequence>
<dbReference type="AlphaFoldDB" id="A0A379DJ39"/>
<reference evidence="10 11" key="1">
    <citation type="submission" date="2018-06" db="EMBL/GenBank/DDBJ databases">
        <authorList>
            <consortium name="Pathogen Informatics"/>
            <person name="Doyle S."/>
        </authorList>
    </citation>
    <scope>NUCLEOTIDE SEQUENCE [LARGE SCALE GENOMIC DNA]</scope>
    <source>
        <strain evidence="10 11">NCTC13100</strain>
    </source>
</reference>
<evidence type="ECO:0000256" key="5">
    <source>
        <dbReference type="ARBA" id="ARBA00023136"/>
    </source>
</evidence>
<name>A0A379DJ39_9PORP</name>
<proteinExistence type="inferred from homology"/>
<dbReference type="GO" id="GO:0005524">
    <property type="term" value="F:ATP binding"/>
    <property type="evidence" value="ECO:0007669"/>
    <property type="project" value="UniProtKB-KW"/>
</dbReference>
<keyword evidence="5 7" id="KW-0472">Membrane</keyword>
<evidence type="ECO:0000256" key="4">
    <source>
        <dbReference type="ARBA" id="ARBA00022989"/>
    </source>
</evidence>
<evidence type="ECO:0000313" key="10">
    <source>
        <dbReference type="EMBL" id="SUB78351.1"/>
    </source>
</evidence>
<dbReference type="Proteomes" id="UP000254263">
    <property type="component" value="Unassembled WGS sequence"/>
</dbReference>
<dbReference type="PANTHER" id="PTHR30572:SF4">
    <property type="entry name" value="ABC TRANSPORTER PERMEASE YTRF"/>
    <property type="match status" value="1"/>
</dbReference>
<dbReference type="GO" id="GO:0016787">
    <property type="term" value="F:hydrolase activity"/>
    <property type="evidence" value="ECO:0007669"/>
    <property type="project" value="UniProtKB-KW"/>
</dbReference>
<feature type="transmembrane region" description="Helical" evidence="7">
    <location>
        <begin position="381"/>
        <end position="404"/>
    </location>
</feature>